<evidence type="ECO:0000256" key="11">
    <source>
        <dbReference type="ARBA" id="ARBA00022737"/>
    </source>
</evidence>
<keyword evidence="10" id="KW-0479">Metal-binding</keyword>
<evidence type="ECO:0000313" key="33">
    <source>
        <dbReference type="Proteomes" id="UP000579812"/>
    </source>
</evidence>
<dbReference type="InterPro" id="IPR041291">
    <property type="entry name" value="TUDOR_5"/>
</dbReference>
<dbReference type="InterPro" id="IPR000719">
    <property type="entry name" value="Prot_kinase_dom"/>
</dbReference>
<dbReference type="PANTHER" id="PTHR46024">
    <property type="entry name" value="HISTONE-LYSINE N-METHYLTRANSFERASE EGGLESS"/>
    <property type="match status" value="1"/>
</dbReference>
<keyword evidence="12 27" id="KW-0547">Nucleotide-binding</keyword>
<comment type="catalytic activity">
    <reaction evidence="22">
        <text>L-lysyl(4)-[histone H3] + 3 S-adenosyl-L-methionine = N(6),N(6),N(6)-trimethyl-L-lysyl(4)-[histone H3] + 3 S-adenosyl-L-homocysteine + 3 H(+)</text>
        <dbReference type="Rhea" id="RHEA:60260"/>
        <dbReference type="Rhea" id="RHEA-COMP:15537"/>
        <dbReference type="Rhea" id="RHEA-COMP:15547"/>
        <dbReference type="ChEBI" id="CHEBI:15378"/>
        <dbReference type="ChEBI" id="CHEBI:29969"/>
        <dbReference type="ChEBI" id="CHEBI:57856"/>
        <dbReference type="ChEBI" id="CHEBI:59789"/>
        <dbReference type="ChEBI" id="CHEBI:61961"/>
        <dbReference type="EC" id="2.1.1.354"/>
    </reaction>
</comment>
<dbReference type="SMART" id="SM00220">
    <property type="entry name" value="S_TKc"/>
    <property type="match status" value="1"/>
</dbReference>
<dbReference type="Pfam" id="PF00856">
    <property type="entry name" value="SET"/>
    <property type="match status" value="1"/>
</dbReference>
<dbReference type="SMART" id="SM00317">
    <property type="entry name" value="SET"/>
    <property type="match status" value="1"/>
</dbReference>
<feature type="region of interest" description="Disordered" evidence="28">
    <location>
        <begin position="879"/>
        <end position="1038"/>
    </location>
</feature>
<dbReference type="Proteomes" id="UP000579812">
    <property type="component" value="Unassembled WGS sequence"/>
</dbReference>
<dbReference type="CDD" id="cd01395">
    <property type="entry name" value="HMT_MBD"/>
    <property type="match status" value="1"/>
</dbReference>
<comment type="catalytic activity">
    <reaction evidence="23">
        <text>L-seryl-[protein] + ATP = O-phospho-L-seryl-[protein] + ADP + H(+)</text>
        <dbReference type="Rhea" id="RHEA:17989"/>
        <dbReference type="Rhea" id="RHEA-COMP:9863"/>
        <dbReference type="Rhea" id="RHEA-COMP:11604"/>
        <dbReference type="ChEBI" id="CHEBI:15378"/>
        <dbReference type="ChEBI" id="CHEBI:29999"/>
        <dbReference type="ChEBI" id="CHEBI:30616"/>
        <dbReference type="ChEBI" id="CHEBI:83421"/>
        <dbReference type="ChEBI" id="CHEBI:456216"/>
        <dbReference type="EC" id="2.7.12.1"/>
    </reaction>
</comment>
<dbReference type="FunFam" id="2.170.270.10:FF:000017">
    <property type="entry name" value="Histone-lysine N-methyltransferase"/>
    <property type="match status" value="1"/>
</dbReference>
<comment type="caution">
    <text evidence="32">The sequence shown here is derived from an EMBL/GenBank/DDBJ whole genome shotgun (WGS) entry which is preliminary data.</text>
</comment>
<feature type="compositionally biased region" description="Low complexity" evidence="28">
    <location>
        <begin position="1018"/>
        <end position="1038"/>
    </location>
</feature>
<dbReference type="SUPFAM" id="SSF56112">
    <property type="entry name" value="Protein kinase-like (PK-like)"/>
    <property type="match status" value="1"/>
</dbReference>
<dbReference type="Pfam" id="PF01429">
    <property type="entry name" value="MBD"/>
    <property type="match status" value="1"/>
</dbReference>
<dbReference type="GO" id="GO:0004674">
    <property type="term" value="F:protein serine/threonine kinase activity"/>
    <property type="evidence" value="ECO:0007669"/>
    <property type="project" value="UniProtKB-KW"/>
</dbReference>
<dbReference type="InterPro" id="IPR051516">
    <property type="entry name" value="SETDB_methyltransferase"/>
</dbReference>
<evidence type="ECO:0000256" key="13">
    <source>
        <dbReference type="ARBA" id="ARBA00022777"/>
    </source>
</evidence>
<proteinExistence type="inferred from homology"/>
<feature type="compositionally biased region" description="Basic and acidic residues" evidence="28">
    <location>
        <begin position="1769"/>
        <end position="1783"/>
    </location>
</feature>
<dbReference type="Pfam" id="PF18358">
    <property type="entry name" value="Tudor_4"/>
    <property type="match status" value="1"/>
</dbReference>
<evidence type="ECO:0000256" key="10">
    <source>
        <dbReference type="ARBA" id="ARBA00022723"/>
    </source>
</evidence>
<dbReference type="PROSITE" id="PS50867">
    <property type="entry name" value="PRE_SET"/>
    <property type="match status" value="1"/>
</dbReference>
<keyword evidence="17" id="KW-0805">Transcription regulation</keyword>
<dbReference type="InterPro" id="IPR016177">
    <property type="entry name" value="DNA-bd_dom_sf"/>
</dbReference>
<dbReference type="GO" id="GO:0004712">
    <property type="term" value="F:protein serine/threonine/tyrosine kinase activity"/>
    <property type="evidence" value="ECO:0007669"/>
    <property type="project" value="UniProtKB-EC"/>
</dbReference>
<evidence type="ECO:0000259" key="29">
    <source>
        <dbReference type="PROSITE" id="PS50011"/>
    </source>
</evidence>
<evidence type="ECO:0000256" key="21">
    <source>
        <dbReference type="ARBA" id="ARBA00037966"/>
    </source>
</evidence>
<evidence type="ECO:0000256" key="9">
    <source>
        <dbReference type="ARBA" id="ARBA00022691"/>
    </source>
</evidence>
<evidence type="ECO:0000256" key="14">
    <source>
        <dbReference type="ARBA" id="ARBA00022833"/>
    </source>
</evidence>
<evidence type="ECO:0000256" key="28">
    <source>
        <dbReference type="SAM" id="MobiDB-lite"/>
    </source>
</evidence>
<feature type="domain" description="Protein kinase" evidence="29">
    <location>
        <begin position="1837"/>
        <end position="2153"/>
    </location>
</feature>
<dbReference type="SMART" id="SM00391">
    <property type="entry name" value="MBD"/>
    <property type="match status" value="1"/>
</dbReference>
<feature type="compositionally biased region" description="Basic and acidic residues" evidence="28">
    <location>
        <begin position="1660"/>
        <end position="1681"/>
    </location>
</feature>
<dbReference type="InterPro" id="IPR041292">
    <property type="entry name" value="Tudor_4"/>
</dbReference>
<reference evidence="32 33" key="1">
    <citation type="submission" date="2020-04" db="EMBL/GenBank/DDBJ databases">
        <title>Chromosome-level genome assembly of a cyprinid fish Onychostoma macrolepis by integration of Nanopore Sequencing, Bionano and Hi-C technology.</title>
        <authorList>
            <person name="Wang D."/>
        </authorList>
    </citation>
    <scope>NUCLEOTIDE SEQUENCE [LARGE SCALE GENOMIC DNA]</scope>
    <source>
        <strain evidence="32">SWU-2019</strain>
        <tissue evidence="32">Muscle</tissue>
    </source>
</reference>
<keyword evidence="13" id="KW-0418">Kinase</keyword>
<evidence type="ECO:0000259" key="30">
    <source>
        <dbReference type="PROSITE" id="PS50280"/>
    </source>
</evidence>
<dbReference type="GO" id="GO:0005694">
    <property type="term" value="C:chromosome"/>
    <property type="evidence" value="ECO:0007669"/>
    <property type="project" value="UniProtKB-SubCell"/>
</dbReference>
<dbReference type="GO" id="GO:0005634">
    <property type="term" value="C:nucleus"/>
    <property type="evidence" value="ECO:0007669"/>
    <property type="project" value="UniProtKB-SubCell"/>
</dbReference>
<keyword evidence="8" id="KW-0808">Transferase</keyword>
<evidence type="ECO:0000256" key="24">
    <source>
        <dbReference type="ARBA" id="ARBA00049308"/>
    </source>
</evidence>
<dbReference type="SUPFAM" id="SSF54171">
    <property type="entry name" value="DNA-binding domain"/>
    <property type="match status" value="1"/>
</dbReference>
<keyword evidence="33" id="KW-1185">Reference proteome</keyword>
<feature type="region of interest" description="Disordered" evidence="28">
    <location>
        <begin position="1653"/>
        <end position="1814"/>
    </location>
</feature>
<gene>
    <name evidence="32" type="ORF">G5714_018870</name>
</gene>
<evidence type="ECO:0000256" key="7">
    <source>
        <dbReference type="ARBA" id="ARBA00022603"/>
    </source>
</evidence>
<organism evidence="32 33">
    <name type="scientific">Onychostoma macrolepis</name>
    <dbReference type="NCBI Taxonomy" id="369639"/>
    <lineage>
        <taxon>Eukaryota</taxon>
        <taxon>Metazoa</taxon>
        <taxon>Chordata</taxon>
        <taxon>Craniata</taxon>
        <taxon>Vertebrata</taxon>
        <taxon>Euteleostomi</taxon>
        <taxon>Actinopterygii</taxon>
        <taxon>Neopterygii</taxon>
        <taxon>Teleostei</taxon>
        <taxon>Ostariophysi</taxon>
        <taxon>Cypriniformes</taxon>
        <taxon>Cyprinidae</taxon>
        <taxon>Acrossocheilinae</taxon>
        <taxon>Onychostoma</taxon>
    </lineage>
</organism>
<evidence type="ECO:0000256" key="22">
    <source>
        <dbReference type="ARBA" id="ARBA00047571"/>
    </source>
</evidence>
<evidence type="ECO:0000256" key="12">
    <source>
        <dbReference type="ARBA" id="ARBA00022741"/>
    </source>
</evidence>
<dbReference type="Gene3D" id="2.30.30.140">
    <property type="match status" value="2"/>
</dbReference>
<dbReference type="InterPro" id="IPR046341">
    <property type="entry name" value="SET_dom_sf"/>
</dbReference>
<dbReference type="GO" id="GO:0003677">
    <property type="term" value="F:DNA binding"/>
    <property type="evidence" value="ECO:0007669"/>
    <property type="project" value="InterPro"/>
</dbReference>
<dbReference type="PROSITE" id="PS50011">
    <property type="entry name" value="PROTEIN_KINASE_DOM"/>
    <property type="match status" value="1"/>
</dbReference>
<dbReference type="GO" id="GO:0010629">
    <property type="term" value="P:negative regulation of gene expression"/>
    <property type="evidence" value="ECO:0007669"/>
    <property type="project" value="TreeGrafter"/>
</dbReference>
<keyword evidence="20" id="KW-0539">Nucleus</keyword>
<dbReference type="Pfam" id="PF00069">
    <property type="entry name" value="Pkinase"/>
    <property type="match status" value="1"/>
</dbReference>
<dbReference type="Pfam" id="PF18359">
    <property type="entry name" value="Tudor_5"/>
    <property type="match status" value="1"/>
</dbReference>
<evidence type="ECO:0000256" key="16">
    <source>
        <dbReference type="ARBA" id="ARBA00022853"/>
    </source>
</evidence>
<dbReference type="GO" id="GO:0004713">
    <property type="term" value="F:protein tyrosine kinase activity"/>
    <property type="evidence" value="ECO:0007669"/>
    <property type="project" value="UniProtKB-KW"/>
</dbReference>
<keyword evidence="5" id="KW-0723">Serine/threonine-protein kinase</keyword>
<feature type="compositionally biased region" description="Polar residues" evidence="28">
    <location>
        <begin position="203"/>
        <end position="219"/>
    </location>
</feature>
<evidence type="ECO:0000259" key="31">
    <source>
        <dbReference type="PROSITE" id="PS50867"/>
    </source>
</evidence>
<evidence type="ECO:0000256" key="19">
    <source>
        <dbReference type="ARBA" id="ARBA00023163"/>
    </source>
</evidence>
<keyword evidence="18" id="KW-0829">Tyrosine-protein kinase</keyword>
<dbReference type="SMART" id="SM00468">
    <property type="entry name" value="PreSET"/>
    <property type="match status" value="1"/>
</dbReference>
<dbReference type="InterPro" id="IPR011009">
    <property type="entry name" value="Kinase-like_dom_sf"/>
</dbReference>
<feature type="compositionally biased region" description="Basic and acidic residues" evidence="28">
    <location>
        <begin position="1697"/>
        <end position="1709"/>
    </location>
</feature>
<keyword evidence="15 27" id="KW-0067">ATP-binding</keyword>
<dbReference type="InterPro" id="IPR047232">
    <property type="entry name" value="SETDB1/2-like_MBD"/>
</dbReference>
<keyword evidence="14" id="KW-0862">Zinc</keyword>
<dbReference type="CDD" id="cd14215">
    <property type="entry name" value="PKc_CLK2"/>
    <property type="match status" value="1"/>
</dbReference>
<feature type="compositionally biased region" description="Low complexity" evidence="28">
    <location>
        <begin position="1800"/>
        <end position="1813"/>
    </location>
</feature>
<feature type="binding site" evidence="27">
    <location>
        <position position="1867"/>
    </location>
    <ligand>
        <name>ATP</name>
        <dbReference type="ChEBI" id="CHEBI:30616"/>
    </ligand>
</feature>
<evidence type="ECO:0000256" key="6">
    <source>
        <dbReference type="ARBA" id="ARBA00022553"/>
    </source>
</evidence>
<feature type="compositionally biased region" description="Acidic residues" evidence="28">
    <location>
        <begin position="532"/>
        <end position="547"/>
    </location>
</feature>
<dbReference type="InterPro" id="IPR001739">
    <property type="entry name" value="Methyl_CpG_DNA-bd"/>
</dbReference>
<dbReference type="GO" id="GO:0032259">
    <property type="term" value="P:methylation"/>
    <property type="evidence" value="ECO:0007669"/>
    <property type="project" value="UniProtKB-KW"/>
</dbReference>
<evidence type="ECO:0000256" key="8">
    <source>
        <dbReference type="ARBA" id="ARBA00022679"/>
    </source>
</evidence>
<evidence type="ECO:0000313" key="32">
    <source>
        <dbReference type="EMBL" id="KAF4100674.1"/>
    </source>
</evidence>
<feature type="compositionally biased region" description="Basic residues" evidence="28">
    <location>
        <begin position="1784"/>
        <end position="1799"/>
    </location>
</feature>
<keyword evidence="9" id="KW-0949">S-adenosyl-L-methionine</keyword>
<feature type="compositionally biased region" description="Low complexity" evidence="28">
    <location>
        <begin position="887"/>
        <end position="1005"/>
    </location>
</feature>
<dbReference type="Gene3D" id="2.170.270.10">
    <property type="entry name" value="SET domain"/>
    <property type="match status" value="1"/>
</dbReference>
<comment type="similarity">
    <text evidence="21">Belongs to the protein kinase superfamily. CMGC Ser/Thr protein kinase family. Lammer subfamily.</text>
</comment>
<feature type="compositionally biased region" description="Polar residues" evidence="28">
    <location>
        <begin position="454"/>
        <end position="471"/>
    </location>
</feature>
<comment type="catalytic activity">
    <reaction evidence="24">
        <text>L-threonyl-[protein] + ATP = O-phospho-L-threonyl-[protein] + ADP + H(+)</text>
        <dbReference type="Rhea" id="RHEA:46608"/>
        <dbReference type="Rhea" id="RHEA-COMP:11060"/>
        <dbReference type="Rhea" id="RHEA-COMP:11605"/>
        <dbReference type="ChEBI" id="CHEBI:15378"/>
        <dbReference type="ChEBI" id="CHEBI:30013"/>
        <dbReference type="ChEBI" id="CHEBI:30616"/>
        <dbReference type="ChEBI" id="CHEBI:61977"/>
        <dbReference type="ChEBI" id="CHEBI:456216"/>
        <dbReference type="EC" id="2.7.12.1"/>
    </reaction>
</comment>
<dbReference type="GO" id="GO:0140999">
    <property type="term" value="F:histone H3K4 trimethyltransferase activity"/>
    <property type="evidence" value="ECO:0007669"/>
    <property type="project" value="UniProtKB-EC"/>
</dbReference>
<evidence type="ECO:0000256" key="26">
    <source>
        <dbReference type="ARBA" id="ARBA00055955"/>
    </source>
</evidence>
<keyword evidence="4" id="KW-0678">Repressor</keyword>
<comment type="function">
    <text evidence="26">Histone methyltransferase that specifically trimethylates 'Lys-9' of histone H3. H3 'Lys-9' trimethylation represents a specific tag for epigenetic transcriptional repression by recruiting HP1 (CBX1, CBX3 and/or CBX5) proteins to methylated histones. Mainly functions in euchromatin regions, thereby playing a central role in the silencing of euchromatic genes. H3 'Lys-9' trimethylation is coordinated with DNA methylation. Plays a role in promoter hypermethylation and transcriptional silencing of tumor suppressor genes (TSGs) or other tumor-related genes. Also required to maintain a transcriptionally repressive state of genes in undifferentiated embryonic stem cells (ESCs). Associates at promoter regions of tumor suppressor genes (TSGs) leading to their gene silencing.</text>
</comment>
<keyword evidence="6" id="KW-0597">Phosphoprotein</keyword>
<feature type="compositionally biased region" description="Basic and acidic residues" evidence="28">
    <location>
        <begin position="569"/>
        <end position="579"/>
    </location>
</feature>
<feature type="region of interest" description="Disordered" evidence="28">
    <location>
        <begin position="111"/>
        <end position="141"/>
    </location>
</feature>
<feature type="domain" description="SET" evidence="30">
    <location>
        <begin position="1351"/>
        <end position="1616"/>
    </location>
</feature>
<dbReference type="InterPro" id="IPR001214">
    <property type="entry name" value="SET_dom"/>
</dbReference>
<dbReference type="GO" id="GO:0005524">
    <property type="term" value="F:ATP binding"/>
    <property type="evidence" value="ECO:0007669"/>
    <property type="project" value="UniProtKB-UniRule"/>
</dbReference>
<evidence type="ECO:0000256" key="17">
    <source>
        <dbReference type="ARBA" id="ARBA00023015"/>
    </source>
</evidence>
<feature type="compositionally biased region" description="Basic and acidic residues" evidence="28">
    <location>
        <begin position="548"/>
        <end position="562"/>
    </location>
</feature>
<feature type="compositionally biased region" description="Low complexity" evidence="28">
    <location>
        <begin position="434"/>
        <end position="453"/>
    </location>
</feature>
<evidence type="ECO:0000256" key="2">
    <source>
        <dbReference type="ARBA" id="ARBA00004286"/>
    </source>
</evidence>
<evidence type="ECO:0000256" key="1">
    <source>
        <dbReference type="ARBA" id="ARBA00004123"/>
    </source>
</evidence>
<dbReference type="SUPFAM" id="SSF82199">
    <property type="entry name" value="SET domain"/>
    <property type="match status" value="1"/>
</dbReference>
<evidence type="ECO:0000256" key="4">
    <source>
        <dbReference type="ARBA" id="ARBA00022491"/>
    </source>
</evidence>
<feature type="compositionally biased region" description="Basic and acidic residues" evidence="28">
    <location>
        <begin position="589"/>
        <end position="609"/>
    </location>
</feature>
<dbReference type="PROSITE" id="PS00107">
    <property type="entry name" value="PROTEIN_KINASE_ATP"/>
    <property type="match status" value="1"/>
</dbReference>
<keyword evidence="7" id="KW-0489">Methyltransferase</keyword>
<comment type="subcellular location">
    <subcellularLocation>
        <location evidence="2">Chromosome</location>
    </subcellularLocation>
    <subcellularLocation>
        <location evidence="1">Nucleus</location>
    </subcellularLocation>
</comment>
<accession>A0A7J6C112</accession>
<evidence type="ECO:0000256" key="25">
    <source>
        <dbReference type="ARBA" id="ARBA00051680"/>
    </source>
</evidence>
<dbReference type="GO" id="GO:0008270">
    <property type="term" value="F:zinc ion binding"/>
    <property type="evidence" value="ECO:0007669"/>
    <property type="project" value="InterPro"/>
</dbReference>
<dbReference type="CDD" id="cd10517">
    <property type="entry name" value="SET_SETDB1"/>
    <property type="match status" value="1"/>
</dbReference>
<feature type="compositionally biased region" description="Low complexity" evidence="28">
    <location>
        <begin position="189"/>
        <end position="202"/>
    </location>
</feature>
<evidence type="ECO:0000256" key="27">
    <source>
        <dbReference type="PROSITE-ProRule" id="PRU10141"/>
    </source>
</evidence>
<dbReference type="PANTHER" id="PTHR46024:SF2">
    <property type="entry name" value="HISTONE-LYSINE N-METHYLTRANSFERASE SETDB1"/>
    <property type="match status" value="1"/>
</dbReference>
<evidence type="ECO:0000256" key="20">
    <source>
        <dbReference type="ARBA" id="ARBA00023242"/>
    </source>
</evidence>
<dbReference type="Gene3D" id="3.30.200.20">
    <property type="entry name" value="Phosphorylase Kinase, domain 1"/>
    <property type="match status" value="1"/>
</dbReference>
<dbReference type="FunFam" id="3.30.200.20:FF:000061">
    <property type="entry name" value="Dual specificity protein kinase CLK2"/>
    <property type="match status" value="1"/>
</dbReference>
<feature type="compositionally biased region" description="Low complexity" evidence="28">
    <location>
        <begin position="490"/>
        <end position="507"/>
    </location>
</feature>
<dbReference type="InterPro" id="IPR017441">
    <property type="entry name" value="Protein_kinase_ATP_BS"/>
</dbReference>
<evidence type="ECO:0000256" key="3">
    <source>
        <dbReference type="ARBA" id="ARBA00022454"/>
    </source>
</evidence>
<dbReference type="EMBL" id="JAAMOB010000019">
    <property type="protein sequence ID" value="KAF4100674.1"/>
    <property type="molecule type" value="Genomic_DNA"/>
</dbReference>
<dbReference type="Pfam" id="PF05033">
    <property type="entry name" value="Pre-SET"/>
    <property type="match status" value="1"/>
</dbReference>
<dbReference type="InterPro" id="IPR008271">
    <property type="entry name" value="Ser/Thr_kinase_AS"/>
</dbReference>
<keyword evidence="3" id="KW-0158">Chromosome</keyword>
<dbReference type="GO" id="GO:0046974">
    <property type="term" value="F:histone H3K9 methyltransferase activity"/>
    <property type="evidence" value="ECO:0007669"/>
    <property type="project" value="TreeGrafter"/>
</dbReference>
<sequence length="2176" mass="247672">MYECLQDSNILQQQVGELDSIKAMSSRKDDDNLLRMTKDDLQRWIQAEVDRNPHLMQRREQLTRVEDWVKQKETEATYTRLLYSNACESVLECESVMKGLYGMLGLEYRDEDSEEEGGGEPQDIIHITDDEEDKQENNVLNGDDDDIIVIDLGATKESLEPMLEKVTVAIQKSSRLVQDLVQMVNKASSMSAASPSSLSDISNRPSSASTPETSRSESVTPKLEVPENPIAIVKTESLPKVPEMSLLLSNSEKYKPIAGHKSDSKPTIKTEPQLTALTPWEMSISKQHETATLNSPSLKLIKTEPQFTAVSPSETPETFASPYFGSIATIKTEPQLMVIKSEMTSPPSTSKSFKIPSIASIKTEPQLRALTPEMSLLESDSVKSSSFHSDHKATSNTELMLLAITSPEVLKTRACPNSTSVTSKETDPQVPLVTPSEMSSPSSSSEKMETSTSDDTANVETNQTEPESTTEAPPDEASLLPSPTTRLRSSKNSVPVSSTSSPQTETTRAQSPADSNDEPSDTEYFSASPADSDYEPPESESSSDSDYEPPKSKSSRDSDVECPKSQSESSRDSDFERPKSQSKPSGDSDFERPKSQSESSRDTDFERPKSQSKPSGDSDVEHPKSQSESSVDNNDDASGSDASVEPSSPDRSSKSSSSESSKQQEHKEIKLKVGVAVLGKRKHNLWCKGTVQEVQTEEDGLRYKVEFKSGKEMVLPAYHVASLQPAILKDLFIGCRVVASSKDDEGKASFNAAVLVELPERKNRMRFLVFYDDGLAAYLALPDLRVVCKQLKKVWRDIENETLQLQVKEYLRVYPNPIAVVLRAGQDTKAIRNGKFESCTVLQLDGSLIQICFKKDKQKEWIYKGSDKLEHIVNIKKRLAKDKPQKKSPQQKTQQQQPQQKTQQQSSQQKTQQQSSQQKTQQQSSQQKTQQQQPQQKTQQQQPQQKTQQQQPQQKTQQQQPQQKTQQQQPQQKTQQQQPQQKTQQQQSSQQKTQQQSSQQKTQQPAVTAGNATPQRNTTPSSTAVPSATVTSTAVSPVRVTRQSDTVIKISSVSPQKIMSAAFQPKVILQRLTMLSPVLQAVSNLRSAKRPAPDEEEEYVSEEEDCVLMQHQYKSIYLHHRCCPACVDGVRPSQVDMHRGENPLLIPLLFKFRRMTARRRIDGKVFFHIFYRSPCGRSLCDMQEVQEYLLETRCDFLFLEMFCMDPFVLVNRARPPSTSTGKPHLYLPDISEGREVLPVPCINEVDNTLAPNISYTKDRVLAPGVSINTSPDFLIGCDCTDGCRDRSKCACHQLTIEATSLCSGGPVDVSAGYTHKRLPTSLPTGVYECNPLCRCDPRMCSNRLVQHGLQLRLELFMTQHKGWGIRCRDDVAKGTFVCVFTGKIVNEDRMNEDETVSGNEYLANLDFIEGVEKLKEGYESEAYCSDTEVETNKKNITMKTGPLRKNTLYQDDSSSGEEREELMELDTEQESEVNHMSLGERKQFHKPHEIYKDIQKKVTKQMREDGKETSGPKRCFAIKSFQRRVKPLETLNAKNEKTRTAVTGNNTRRQFNGEETCYIIDARQEGNLGRFINHSCSPNLYVQNVFVDTHDLRFPWVAFFASKRIKAGTELTWDYNYEVGSVEGKVLLCCCGSLRVNTDFLWDKRTGLAAKTMPHSRRYPSSERASRSSYQDRYHERDRDRGRKPRHRRSPTFSSSSERERRGRGHRQDAGYARSRSYDNRSSDRRPYDRHYGESYRRLDHSRDRDRDRDREHGTPSNYYSRDASPSYDYRRGRDRDHEDSYRRKGSRRKHKRRRRRTRSYSPSSSRSDSGTRALCVRDDEEGHLICRSGDVLQERYEIVSTLGEGTFGRVMQCIDHRRGGAHVALKIIKNVEKYKEAARLEINVLERINEKDPENKNLCVQMFDWFDYHGHMCISFELLALSTFDFLKENNYLPYSISQVRHMAYQICLAVKFLHENKLTHTDLKPENILFVNSDFTITYNVEKKRDERTVKNTAVRVVDFGSATFDHEHHSTIVSTRHYRAPEVILELGWSQPCDVWSIGCILFEYYLGFTLFQTHDNREHLAMMERILGPVPSRMIRKTRKQKYFYRGRLDWDENSSAGRYVRENCKPLRRYLLSEAEDHHQLFDLIEAMLEYEPTKRLTLAAALRHPFFQSTISSTDQSAGKSWEGNRDISR</sequence>
<dbReference type="InterPro" id="IPR007728">
    <property type="entry name" value="Pre-SET_dom"/>
</dbReference>
<comment type="catalytic activity">
    <reaction evidence="25">
        <text>L-tyrosyl-[protein] + ATP = O-phospho-L-tyrosyl-[protein] + ADP + H(+)</text>
        <dbReference type="Rhea" id="RHEA:10596"/>
        <dbReference type="Rhea" id="RHEA-COMP:10136"/>
        <dbReference type="Rhea" id="RHEA-COMP:20101"/>
        <dbReference type="ChEBI" id="CHEBI:15378"/>
        <dbReference type="ChEBI" id="CHEBI:30616"/>
        <dbReference type="ChEBI" id="CHEBI:46858"/>
        <dbReference type="ChEBI" id="CHEBI:61978"/>
        <dbReference type="ChEBI" id="CHEBI:456216"/>
        <dbReference type="EC" id="2.7.12.1"/>
    </reaction>
</comment>
<evidence type="ECO:0000256" key="15">
    <source>
        <dbReference type="ARBA" id="ARBA00022840"/>
    </source>
</evidence>
<evidence type="ECO:0000256" key="18">
    <source>
        <dbReference type="ARBA" id="ARBA00023137"/>
    </source>
</evidence>
<dbReference type="GO" id="GO:0070828">
    <property type="term" value="P:heterochromatin organization"/>
    <property type="evidence" value="ECO:0007669"/>
    <property type="project" value="TreeGrafter"/>
</dbReference>
<evidence type="ECO:0000256" key="5">
    <source>
        <dbReference type="ARBA" id="ARBA00022527"/>
    </source>
</evidence>
<dbReference type="PROSITE" id="PS50280">
    <property type="entry name" value="SET"/>
    <property type="match status" value="1"/>
</dbReference>
<dbReference type="PROSITE" id="PS00108">
    <property type="entry name" value="PROTEIN_KINASE_ST"/>
    <property type="match status" value="1"/>
</dbReference>
<feature type="compositionally biased region" description="Basic and acidic residues" evidence="28">
    <location>
        <begin position="1716"/>
        <end position="1754"/>
    </location>
</feature>
<feature type="compositionally biased region" description="Low complexity" evidence="28">
    <location>
        <begin position="629"/>
        <end position="661"/>
    </location>
</feature>
<dbReference type="FunFam" id="1.10.510.10:FF:000145">
    <property type="entry name" value="Dual specificity protein kinase CLK2"/>
    <property type="match status" value="1"/>
</dbReference>
<name>A0A7J6C112_9TELE</name>
<feature type="domain" description="Pre-SET" evidence="31">
    <location>
        <begin position="1275"/>
        <end position="1348"/>
    </location>
</feature>
<protein>
    <submittedName>
        <fullName evidence="32">Uncharacterized protein</fullName>
    </submittedName>
</protein>
<feature type="region of interest" description="Disordered" evidence="28">
    <location>
        <begin position="415"/>
        <end position="668"/>
    </location>
</feature>
<keyword evidence="11" id="KW-0677">Repeat</keyword>
<feature type="region of interest" description="Disordered" evidence="28">
    <location>
        <begin position="189"/>
        <end position="223"/>
    </location>
</feature>
<keyword evidence="19" id="KW-0804">Transcription</keyword>
<evidence type="ECO:0000256" key="23">
    <source>
        <dbReference type="ARBA" id="ARBA00049003"/>
    </source>
</evidence>
<keyword evidence="16" id="KW-0156">Chromatin regulator</keyword>
<dbReference type="Gene3D" id="1.10.510.10">
    <property type="entry name" value="Transferase(Phosphotransferase) domain 1"/>
    <property type="match status" value="1"/>
</dbReference>